<name>A0A8S5NHV0_9CAUD</name>
<evidence type="ECO:0000313" key="1">
    <source>
        <dbReference type="EMBL" id="DAD93890.1"/>
    </source>
</evidence>
<protein>
    <submittedName>
        <fullName evidence="1">Uncharacterized protein</fullName>
    </submittedName>
</protein>
<organism evidence="1">
    <name type="scientific">Siphoviridae sp. ctmTU3</name>
    <dbReference type="NCBI Taxonomy" id="2826453"/>
    <lineage>
        <taxon>Viruses</taxon>
        <taxon>Duplodnaviria</taxon>
        <taxon>Heunggongvirae</taxon>
        <taxon>Uroviricota</taxon>
        <taxon>Caudoviricetes</taxon>
    </lineage>
</organism>
<sequence length="53" mass="6096">MTTLERTDIEDGKRIVDIFTTLSEENKNMAIVYLSALRDKEIADSYKAQKENS</sequence>
<proteinExistence type="predicted"/>
<dbReference type="EMBL" id="BK015169">
    <property type="protein sequence ID" value="DAD93890.1"/>
    <property type="molecule type" value="Genomic_DNA"/>
</dbReference>
<accession>A0A8S5NHV0</accession>
<reference evidence="1" key="1">
    <citation type="journal article" date="2021" name="Proc. Natl. Acad. Sci. U.S.A.">
        <title>A Catalog of Tens of Thousands of Viruses from Human Metagenomes Reveals Hidden Associations with Chronic Diseases.</title>
        <authorList>
            <person name="Tisza M.J."/>
            <person name="Buck C.B."/>
        </authorList>
    </citation>
    <scope>NUCLEOTIDE SEQUENCE</scope>
    <source>
        <strain evidence="1">CtmTU3</strain>
    </source>
</reference>